<dbReference type="SUPFAM" id="SSF51735">
    <property type="entry name" value="NAD(P)-binding Rossmann-fold domains"/>
    <property type="match status" value="1"/>
</dbReference>
<accession>A0ABW4VFP0</accession>
<protein>
    <submittedName>
        <fullName evidence="3">NADPH-dependent F420 reductase</fullName>
    </submittedName>
</protein>
<comment type="caution">
    <text evidence="3">The sequence shown here is derived from an EMBL/GenBank/DDBJ whole genome shotgun (WGS) entry which is preliminary data.</text>
</comment>
<proteinExistence type="predicted"/>
<sequence length="217" mass="23446">METIGMIGAGDMGSEIARAAIAQGYRVVIANSRGPQTLRGLIDDLGPSARAAHAPEAAAAGDFVILSFPLSIAHDLPVAELAGKVVLDTNNYMVWRDGHIPVIDSGERTVHQLRQEQLPRSRVAKAFTHIQHERLRAAARPAGHPERVALAVSSDHPEAVDVVTRLYDQLGFDAADHSPLSESWRNAPGQPAWVRSGWQSREELALNLEQANPALRG</sequence>
<organism evidence="3 4">
    <name type="scientific">Promicromonospora aerolata</name>
    <dbReference type="NCBI Taxonomy" id="195749"/>
    <lineage>
        <taxon>Bacteria</taxon>
        <taxon>Bacillati</taxon>
        <taxon>Actinomycetota</taxon>
        <taxon>Actinomycetes</taxon>
        <taxon>Micrococcales</taxon>
        <taxon>Promicromonosporaceae</taxon>
        <taxon>Promicromonospora</taxon>
    </lineage>
</organism>
<dbReference type="PANTHER" id="PTHR14239">
    <property type="entry name" value="DUDULIN-RELATED"/>
    <property type="match status" value="1"/>
</dbReference>
<dbReference type="InterPro" id="IPR036291">
    <property type="entry name" value="NAD(P)-bd_dom_sf"/>
</dbReference>
<dbReference type="Proteomes" id="UP001597338">
    <property type="component" value="Unassembled WGS sequence"/>
</dbReference>
<evidence type="ECO:0000313" key="4">
    <source>
        <dbReference type="Proteomes" id="UP001597338"/>
    </source>
</evidence>
<keyword evidence="4" id="KW-1185">Reference proteome</keyword>
<feature type="domain" description="Pyrroline-5-carboxylate reductase catalytic N-terminal" evidence="2">
    <location>
        <begin position="3"/>
        <end position="92"/>
    </location>
</feature>
<dbReference type="EMBL" id="JBHUHF010000001">
    <property type="protein sequence ID" value="MFD2028766.1"/>
    <property type="molecule type" value="Genomic_DNA"/>
</dbReference>
<evidence type="ECO:0000256" key="1">
    <source>
        <dbReference type="ARBA" id="ARBA00023002"/>
    </source>
</evidence>
<dbReference type="InterPro" id="IPR051267">
    <property type="entry name" value="STEAP_metalloreductase"/>
</dbReference>
<evidence type="ECO:0000313" key="3">
    <source>
        <dbReference type="EMBL" id="MFD2028766.1"/>
    </source>
</evidence>
<reference evidence="4" key="1">
    <citation type="journal article" date="2019" name="Int. J. Syst. Evol. Microbiol.">
        <title>The Global Catalogue of Microorganisms (GCM) 10K type strain sequencing project: providing services to taxonomists for standard genome sequencing and annotation.</title>
        <authorList>
            <consortium name="The Broad Institute Genomics Platform"/>
            <consortium name="The Broad Institute Genome Sequencing Center for Infectious Disease"/>
            <person name="Wu L."/>
            <person name="Ma J."/>
        </authorList>
    </citation>
    <scope>NUCLEOTIDE SEQUENCE [LARGE SCALE GENOMIC DNA]</scope>
    <source>
        <strain evidence="4">CCM 7043</strain>
    </source>
</reference>
<dbReference type="InterPro" id="IPR028939">
    <property type="entry name" value="P5C_Rdtase_cat_N"/>
</dbReference>
<keyword evidence="1" id="KW-0560">Oxidoreductase</keyword>
<dbReference type="Gene3D" id="3.40.50.720">
    <property type="entry name" value="NAD(P)-binding Rossmann-like Domain"/>
    <property type="match status" value="1"/>
</dbReference>
<evidence type="ECO:0000259" key="2">
    <source>
        <dbReference type="Pfam" id="PF03807"/>
    </source>
</evidence>
<dbReference type="Pfam" id="PF03807">
    <property type="entry name" value="F420_oxidored"/>
    <property type="match status" value="1"/>
</dbReference>
<name>A0ABW4VFP0_9MICO</name>
<dbReference type="RefSeq" id="WP_377200429.1">
    <property type="nucleotide sequence ID" value="NZ_JBHUHF010000001.1"/>
</dbReference>
<gene>
    <name evidence="3" type="ORF">ACFSL2_24990</name>
</gene>